<dbReference type="EC" id="1.3.1.98" evidence="17"/>
<evidence type="ECO:0000256" key="3">
    <source>
        <dbReference type="ARBA" id="ARBA00004496"/>
    </source>
</evidence>
<dbReference type="InterPro" id="IPR016169">
    <property type="entry name" value="FAD-bd_PCMH_sub2"/>
</dbReference>
<protein>
    <recommendedName>
        <fullName evidence="17">UDP-N-acetylenolpyruvoylglucosamine reductase</fullName>
        <ecNumber evidence="17">1.3.1.98</ecNumber>
    </recommendedName>
    <alternativeName>
        <fullName evidence="17">UDP-N-acetylmuramate dehydrogenase</fullName>
    </alternativeName>
</protein>
<dbReference type="PANTHER" id="PTHR21071:SF4">
    <property type="entry name" value="UDP-N-ACETYLENOLPYRUVOYLGLUCOSAMINE REDUCTASE"/>
    <property type="match status" value="1"/>
</dbReference>
<evidence type="ECO:0000256" key="9">
    <source>
        <dbReference type="ARBA" id="ARBA00022827"/>
    </source>
</evidence>
<evidence type="ECO:0000313" key="20">
    <source>
        <dbReference type="Proteomes" id="UP000194577"/>
    </source>
</evidence>
<comment type="similarity">
    <text evidence="5 17">Belongs to the MurB family.</text>
</comment>
<evidence type="ECO:0000256" key="15">
    <source>
        <dbReference type="ARBA" id="ARBA00023316"/>
    </source>
</evidence>
<gene>
    <name evidence="17" type="primary">murB</name>
    <name evidence="19" type="ORF">BW737_007285</name>
</gene>
<evidence type="ECO:0000256" key="8">
    <source>
        <dbReference type="ARBA" id="ARBA00022630"/>
    </source>
</evidence>
<keyword evidence="11 17" id="KW-0133">Cell shape</keyword>
<feature type="active site" evidence="17">
    <location>
        <position position="395"/>
    </location>
</feature>
<evidence type="ECO:0000256" key="7">
    <source>
        <dbReference type="ARBA" id="ARBA00022618"/>
    </source>
</evidence>
<dbReference type="InterPro" id="IPR016167">
    <property type="entry name" value="FAD-bd_PCMH_sub1"/>
</dbReference>
<evidence type="ECO:0000256" key="10">
    <source>
        <dbReference type="ARBA" id="ARBA00022857"/>
    </source>
</evidence>
<comment type="caution">
    <text evidence="19">The sequence shown here is derived from an EMBL/GenBank/DDBJ whole genome shotgun (WGS) entry which is preliminary data.</text>
</comment>
<dbReference type="Pfam" id="PF01565">
    <property type="entry name" value="FAD_binding_4"/>
    <property type="match status" value="1"/>
</dbReference>
<dbReference type="SUPFAM" id="SSF56176">
    <property type="entry name" value="FAD-binding/transporter-associated domain-like"/>
    <property type="match status" value="1"/>
</dbReference>
<evidence type="ECO:0000256" key="6">
    <source>
        <dbReference type="ARBA" id="ARBA00022490"/>
    </source>
</evidence>
<proteinExistence type="inferred from homology"/>
<keyword evidence="15 17" id="KW-0961">Cell wall biogenesis/degradation</keyword>
<keyword evidence="14 17" id="KW-0131">Cell cycle</keyword>
<evidence type="ECO:0000259" key="18">
    <source>
        <dbReference type="PROSITE" id="PS51387"/>
    </source>
</evidence>
<keyword evidence="9 17" id="KW-0274">FAD</keyword>
<comment type="catalytic activity">
    <reaction evidence="16 17">
        <text>UDP-N-acetyl-alpha-D-muramate + NADP(+) = UDP-N-acetyl-3-O-(1-carboxyvinyl)-alpha-D-glucosamine + NADPH + H(+)</text>
        <dbReference type="Rhea" id="RHEA:12248"/>
        <dbReference type="ChEBI" id="CHEBI:15378"/>
        <dbReference type="ChEBI" id="CHEBI:57783"/>
        <dbReference type="ChEBI" id="CHEBI:58349"/>
        <dbReference type="ChEBI" id="CHEBI:68483"/>
        <dbReference type="ChEBI" id="CHEBI:70757"/>
        <dbReference type="EC" id="1.3.1.98"/>
    </reaction>
</comment>
<dbReference type="Proteomes" id="UP000194577">
    <property type="component" value="Unassembled WGS sequence"/>
</dbReference>
<evidence type="ECO:0000256" key="2">
    <source>
        <dbReference type="ARBA" id="ARBA00003921"/>
    </source>
</evidence>
<organism evidence="19 20">
    <name type="scientific">Actinomyces ruminis</name>
    <dbReference type="NCBI Taxonomy" id="1937003"/>
    <lineage>
        <taxon>Bacteria</taxon>
        <taxon>Bacillati</taxon>
        <taxon>Actinomycetota</taxon>
        <taxon>Actinomycetes</taxon>
        <taxon>Actinomycetales</taxon>
        <taxon>Actinomycetaceae</taxon>
        <taxon>Actinomyces</taxon>
    </lineage>
</organism>
<keyword evidence="8 17" id="KW-0285">Flavoprotein</keyword>
<reference evidence="19 20" key="1">
    <citation type="submission" date="2017-10" db="EMBL/GenBank/DDBJ databases">
        <title>Draft genome sequence of cellulolytic Actinomyces sp CtC72 isolated from cattle rumen fluid.</title>
        <authorList>
            <person name="Joshi A.J."/>
            <person name="Vasudevan G."/>
            <person name="Lanjekar V.B."/>
            <person name="Hivarkar S."/>
            <person name="Engineer A."/>
            <person name="Pore S.D."/>
            <person name="Dhakephalkar P.K."/>
            <person name="Dagar S."/>
        </authorList>
    </citation>
    <scope>NUCLEOTIDE SEQUENCE [LARGE SCALE GENOMIC DNA]</scope>
    <source>
        <strain evidence="20">CtC72</strain>
    </source>
</reference>
<comment type="subcellular location">
    <subcellularLocation>
        <location evidence="3 17">Cytoplasm</location>
    </subcellularLocation>
</comment>
<dbReference type="SUPFAM" id="SSF56194">
    <property type="entry name" value="Uridine diphospho-N-Acetylenolpyruvylglucosamine reductase, MurB, C-terminal domain"/>
    <property type="match status" value="1"/>
</dbReference>
<comment type="function">
    <text evidence="2 17">Cell wall formation.</text>
</comment>
<dbReference type="InterPro" id="IPR016166">
    <property type="entry name" value="FAD-bd_PCMH"/>
</dbReference>
<dbReference type="Gene3D" id="3.90.78.10">
    <property type="entry name" value="UDP-N-acetylenolpyruvoylglucosamine reductase, C-terminal domain"/>
    <property type="match status" value="1"/>
</dbReference>
<dbReference type="Gene3D" id="3.30.43.10">
    <property type="entry name" value="Uridine Diphospho-n-acetylenolpyruvylglucosamine Reductase, domain 2"/>
    <property type="match status" value="1"/>
</dbReference>
<evidence type="ECO:0000256" key="1">
    <source>
        <dbReference type="ARBA" id="ARBA00001974"/>
    </source>
</evidence>
<keyword evidence="12 17" id="KW-0573">Peptidoglycan synthesis</keyword>
<evidence type="ECO:0000256" key="12">
    <source>
        <dbReference type="ARBA" id="ARBA00022984"/>
    </source>
</evidence>
<evidence type="ECO:0000256" key="5">
    <source>
        <dbReference type="ARBA" id="ARBA00010485"/>
    </source>
</evidence>
<comment type="pathway">
    <text evidence="4 17">Cell wall biogenesis; peptidoglycan biosynthesis.</text>
</comment>
<dbReference type="PROSITE" id="PS51387">
    <property type="entry name" value="FAD_PCMH"/>
    <property type="match status" value="1"/>
</dbReference>
<feature type="domain" description="FAD-binding PCMH-type" evidence="18">
    <location>
        <begin position="39"/>
        <end position="225"/>
    </location>
</feature>
<dbReference type="HAMAP" id="MF_00037">
    <property type="entry name" value="MurB"/>
    <property type="match status" value="1"/>
</dbReference>
<evidence type="ECO:0000256" key="11">
    <source>
        <dbReference type="ARBA" id="ARBA00022960"/>
    </source>
</evidence>
<dbReference type="EMBL" id="MTPX02000041">
    <property type="protein sequence ID" value="PHP52790.1"/>
    <property type="molecule type" value="Genomic_DNA"/>
</dbReference>
<feature type="active site" evidence="17">
    <location>
        <position position="188"/>
    </location>
</feature>
<dbReference type="PANTHER" id="PTHR21071">
    <property type="entry name" value="UDP-N-ACETYLENOLPYRUVOYLGLUCOSAMINE REDUCTASE"/>
    <property type="match status" value="1"/>
</dbReference>
<name>A0ABX4MBF3_9ACTO</name>
<dbReference type="InterPro" id="IPR011601">
    <property type="entry name" value="MurB_C"/>
</dbReference>
<keyword evidence="13 17" id="KW-0560">Oxidoreductase</keyword>
<dbReference type="Gene3D" id="3.30.465.10">
    <property type="match status" value="1"/>
</dbReference>
<evidence type="ECO:0000313" key="19">
    <source>
        <dbReference type="EMBL" id="PHP52790.1"/>
    </source>
</evidence>
<dbReference type="InterPro" id="IPR006094">
    <property type="entry name" value="Oxid_FAD_bind_N"/>
</dbReference>
<dbReference type="InterPro" id="IPR003170">
    <property type="entry name" value="MurB"/>
</dbReference>
<evidence type="ECO:0000256" key="13">
    <source>
        <dbReference type="ARBA" id="ARBA00023002"/>
    </source>
</evidence>
<keyword evidence="6 17" id="KW-0963">Cytoplasm</keyword>
<keyword evidence="7 17" id="KW-0132">Cell division</keyword>
<keyword evidence="10 17" id="KW-0521">NADP</keyword>
<evidence type="ECO:0000256" key="14">
    <source>
        <dbReference type="ARBA" id="ARBA00023306"/>
    </source>
</evidence>
<evidence type="ECO:0000256" key="17">
    <source>
        <dbReference type="HAMAP-Rule" id="MF_00037"/>
    </source>
</evidence>
<sequence>MSVHSDPADWPAPVPALARPLGAAGVAVPTLAELTTLRVGGRVGSYVEARTETELIDAVRQADAAGTPVLVIGGGSNILAADTGFDGVVVRDARQQVTLSADDRCGGVEFTATAGTTWDDLVREAIANQWAGFAPLSGIPGTVGAAPVQNIGAYGAEVAELLASVRAWDRATDRPVHLPLARLHLSYRDSALKRSLSDAAIGGGRTWGPTGRWVVLAVTFSVRTASLSAPIAYVQLARTLGVEVGERVDARAVREAVLELRRSKGMVLDDADHDTWSAGSFFTNPILTRAQADALPGDAPRFPVTDHSQAVAGTRQAPVVEGLVKTSAAWLIDHAGFGKGFALPAAGPEPAASLSTKHVLALTNRGHARAADLAELRDAVVAGVRERFGVTLVPEPVHVGF</sequence>
<keyword evidence="20" id="KW-1185">Reference proteome</keyword>
<dbReference type="InterPro" id="IPR036635">
    <property type="entry name" value="MurB_C_sf"/>
</dbReference>
<dbReference type="Pfam" id="PF02873">
    <property type="entry name" value="MurB_C"/>
    <property type="match status" value="1"/>
</dbReference>
<feature type="active site" description="Proton donor" evidence="17">
    <location>
        <position position="280"/>
    </location>
</feature>
<evidence type="ECO:0000256" key="4">
    <source>
        <dbReference type="ARBA" id="ARBA00004752"/>
    </source>
</evidence>
<accession>A0ABX4MBF3</accession>
<dbReference type="NCBIfam" id="NF010478">
    <property type="entry name" value="PRK13903.1"/>
    <property type="match status" value="1"/>
</dbReference>
<dbReference type="InterPro" id="IPR036318">
    <property type="entry name" value="FAD-bd_PCMH-like_sf"/>
</dbReference>
<comment type="cofactor">
    <cofactor evidence="1 17">
        <name>FAD</name>
        <dbReference type="ChEBI" id="CHEBI:57692"/>
    </cofactor>
</comment>
<evidence type="ECO:0000256" key="16">
    <source>
        <dbReference type="ARBA" id="ARBA00048914"/>
    </source>
</evidence>